<dbReference type="KEGG" id="aol:S58_48070"/>
<dbReference type="GeneID" id="301818577"/>
<dbReference type="EMBL" id="AP012603">
    <property type="protein sequence ID" value="BAM90786.1"/>
    <property type="molecule type" value="Genomic_DNA"/>
</dbReference>
<dbReference type="RefSeq" id="WP_015667876.1">
    <property type="nucleotide sequence ID" value="NC_020453.1"/>
</dbReference>
<dbReference type="AlphaFoldDB" id="M4ZBF1"/>
<reference evidence="2 3" key="1">
    <citation type="journal article" date="2013" name="Appl. Environ. Microbiol.">
        <title>Genome analysis suggests that the soil oligotrophic bacterium Agromonas oligotrophica (Bradyrhizobium oligotrophicum) is a nitrogen-fixing symbiont of Aeschynomene indica.</title>
        <authorList>
            <person name="Okubo T."/>
            <person name="Fukushima S."/>
            <person name="Itakura M."/>
            <person name="Oshima K."/>
            <person name="Longtonglang A."/>
            <person name="Teaumroong N."/>
            <person name="Mitsui H."/>
            <person name="Hattori M."/>
            <person name="Hattori R."/>
            <person name="Hattori T."/>
            <person name="Minamisawa K."/>
        </authorList>
    </citation>
    <scope>NUCLEOTIDE SEQUENCE [LARGE SCALE GENOMIC DNA]</scope>
    <source>
        <strain evidence="2 3">S58</strain>
    </source>
</reference>
<keyword evidence="3" id="KW-1185">Reference proteome</keyword>
<dbReference type="PATRIC" id="fig|1245469.3.peg.4920"/>
<protein>
    <submittedName>
        <fullName evidence="2">Uncharacterized protein</fullName>
    </submittedName>
</protein>
<evidence type="ECO:0000256" key="1">
    <source>
        <dbReference type="SAM" id="Phobius"/>
    </source>
</evidence>
<dbReference type="HOGENOM" id="CLU_1101224_0_0_5"/>
<evidence type="ECO:0000313" key="2">
    <source>
        <dbReference type="EMBL" id="BAM90786.1"/>
    </source>
</evidence>
<keyword evidence="1" id="KW-0812">Transmembrane</keyword>
<gene>
    <name evidence="2" type="ORF">S58_48070</name>
</gene>
<dbReference type="eggNOG" id="ENOG5033ABF">
    <property type="taxonomic scope" value="Bacteria"/>
</dbReference>
<dbReference type="Proteomes" id="UP000011841">
    <property type="component" value="Chromosome"/>
</dbReference>
<keyword evidence="1" id="KW-1133">Transmembrane helix</keyword>
<proteinExistence type="predicted"/>
<keyword evidence="1" id="KW-0472">Membrane</keyword>
<dbReference type="STRING" id="1245469.S58_48070"/>
<name>M4ZBF1_9BRAD</name>
<accession>M4ZBF1</accession>
<organism evidence="2 3">
    <name type="scientific">Bradyrhizobium oligotrophicum S58</name>
    <dbReference type="NCBI Taxonomy" id="1245469"/>
    <lineage>
        <taxon>Bacteria</taxon>
        <taxon>Pseudomonadati</taxon>
        <taxon>Pseudomonadota</taxon>
        <taxon>Alphaproteobacteria</taxon>
        <taxon>Hyphomicrobiales</taxon>
        <taxon>Nitrobacteraceae</taxon>
        <taxon>Bradyrhizobium</taxon>
    </lineage>
</organism>
<feature type="transmembrane region" description="Helical" evidence="1">
    <location>
        <begin position="30"/>
        <end position="48"/>
    </location>
</feature>
<evidence type="ECO:0000313" key="3">
    <source>
        <dbReference type="Proteomes" id="UP000011841"/>
    </source>
</evidence>
<sequence length="252" mass="27045">MSEEARYSEGYAVLCTVTGTGYCMMMGRRGIVGLIAGCLSLLLSACGGSDASFRYRLSFSVSANGVAKSGSSIISVRYWRGGASWGTGEATYTVVKGVAPVIDLGQYGMLVAAMAYDVDVWTSRKACKPPLPAESLPGKFRLEPAALAGLRGGKLDLGDDSYPAFIWFPTGQPYEQAQQLCPEEFSSVIGANIELQSVTIEAAPDAPLLTRLEIKAPWLDEIRIDQKTNSAVYSKSGIFKPNRTRMIETDGI</sequence>